<gene>
    <name evidence="1" type="ORF">PMIN01_04470</name>
</gene>
<evidence type="ECO:0000313" key="1">
    <source>
        <dbReference type="EMBL" id="KAF9736691.1"/>
    </source>
</evidence>
<accession>A0A9P6KSB2</accession>
<organism evidence="1 2">
    <name type="scientific">Paraphaeosphaeria minitans</name>
    <dbReference type="NCBI Taxonomy" id="565426"/>
    <lineage>
        <taxon>Eukaryota</taxon>
        <taxon>Fungi</taxon>
        <taxon>Dikarya</taxon>
        <taxon>Ascomycota</taxon>
        <taxon>Pezizomycotina</taxon>
        <taxon>Dothideomycetes</taxon>
        <taxon>Pleosporomycetidae</taxon>
        <taxon>Pleosporales</taxon>
        <taxon>Massarineae</taxon>
        <taxon>Didymosphaeriaceae</taxon>
        <taxon>Paraphaeosphaeria</taxon>
    </lineage>
</organism>
<comment type="caution">
    <text evidence="1">The sequence shown here is derived from an EMBL/GenBank/DDBJ whole genome shotgun (WGS) entry which is preliminary data.</text>
</comment>
<protein>
    <submittedName>
        <fullName evidence="1">Uncharacterized protein</fullName>
    </submittedName>
</protein>
<name>A0A9P6KSB2_9PLEO</name>
<sequence length="81" mass="9252">MVNCSCTSFTTVLIRQDLYMVPELYRRYHRVLLRPFCVSIQSSNSSENPCYVHYSPCLRCTVTRSLFISGAWSAGTSATKF</sequence>
<evidence type="ECO:0000313" key="2">
    <source>
        <dbReference type="Proteomes" id="UP000756921"/>
    </source>
</evidence>
<reference evidence="1" key="1">
    <citation type="journal article" date="2020" name="Mol. Plant Microbe Interact.">
        <title>Genome Sequence of the Biocontrol Agent Coniothyrium minitans strain Conio (IMI 134523).</title>
        <authorList>
            <person name="Patel D."/>
            <person name="Shittu T.A."/>
            <person name="Baroncelli R."/>
            <person name="Muthumeenakshi S."/>
            <person name="Osborne T.H."/>
            <person name="Janganan T.K."/>
            <person name="Sreenivasaprasad S."/>
        </authorList>
    </citation>
    <scope>NUCLEOTIDE SEQUENCE</scope>
    <source>
        <strain evidence="1">Conio</strain>
    </source>
</reference>
<dbReference type="EMBL" id="WJXW01000004">
    <property type="protein sequence ID" value="KAF9736691.1"/>
    <property type="molecule type" value="Genomic_DNA"/>
</dbReference>
<dbReference type="Proteomes" id="UP000756921">
    <property type="component" value="Unassembled WGS sequence"/>
</dbReference>
<dbReference type="AlphaFoldDB" id="A0A9P6KSB2"/>
<proteinExistence type="predicted"/>
<keyword evidence="2" id="KW-1185">Reference proteome</keyword>